<dbReference type="EMBL" id="JAUSTO010000013">
    <property type="protein sequence ID" value="MDQ0153164.1"/>
    <property type="molecule type" value="Genomic_DNA"/>
</dbReference>
<keyword evidence="2" id="KW-1133">Transmembrane helix</keyword>
<dbReference type="RefSeq" id="WP_307255179.1">
    <property type="nucleotide sequence ID" value="NZ_JAUSTO010000013.1"/>
</dbReference>
<feature type="transmembrane region" description="Helical" evidence="2">
    <location>
        <begin position="186"/>
        <end position="205"/>
    </location>
</feature>
<keyword evidence="2" id="KW-0812">Transmembrane</keyword>
<dbReference type="InterPro" id="IPR009574">
    <property type="entry name" value="DUF1189"/>
</dbReference>
<feature type="compositionally biased region" description="Low complexity" evidence="1">
    <location>
        <begin position="327"/>
        <end position="337"/>
    </location>
</feature>
<feature type="compositionally biased region" description="Basic and acidic residues" evidence="1">
    <location>
        <begin position="338"/>
        <end position="359"/>
    </location>
</feature>
<evidence type="ECO:0000313" key="3">
    <source>
        <dbReference type="EMBL" id="MDQ0153164.1"/>
    </source>
</evidence>
<accession>A0AAE3VBA0</accession>
<organism evidence="3 4">
    <name type="scientific">Moryella indoligenes</name>
    <dbReference type="NCBI Taxonomy" id="371674"/>
    <lineage>
        <taxon>Bacteria</taxon>
        <taxon>Bacillati</taxon>
        <taxon>Bacillota</taxon>
        <taxon>Clostridia</taxon>
        <taxon>Lachnospirales</taxon>
        <taxon>Lachnospiraceae</taxon>
        <taxon>Moryella</taxon>
    </lineage>
</organism>
<sequence length="404" mass="45473">MIQDFVSSLWNYRAYPDFLKRRKHHVFFFGAFLSLLFWLFTVCVPVIGFQLRTGGLHSYLQEKLPDFVFELKDGKLSANQHFRYATGRVYIDVNTDADNQLELNSQDMRTLLALNDVVLAVNSERLIYKAGPTEALQPSNVQLIEFSQAEDLSFRKADVLKTVPYLVRAAILVMVLTYFIQLAGFFLWLLVIAAFGRLLGMVLGVRLRYGDIYKLSAYTRSAPVLLGAVLFLFDFALPEYAGLSMLYSLFVLSRVFRYLVLERLAVQEAPGSAQRKQRIATPKSPDEEENAELSRQRDEAADAELPQQDETVPAQRPGAEAEKTQTEPGAAAVAPARGEADRVQKPETEENMKPQKEPELLLPKRLNHSDIRPSDGWSFGTEESRESAETGAPSDADGGSERHE</sequence>
<evidence type="ECO:0000256" key="2">
    <source>
        <dbReference type="SAM" id="Phobius"/>
    </source>
</evidence>
<feature type="transmembrane region" description="Helical" evidence="2">
    <location>
        <begin position="217"/>
        <end position="237"/>
    </location>
</feature>
<evidence type="ECO:0000313" key="4">
    <source>
        <dbReference type="Proteomes" id="UP001241537"/>
    </source>
</evidence>
<reference evidence="3" key="1">
    <citation type="submission" date="2023-07" db="EMBL/GenBank/DDBJ databases">
        <title>Genomic Encyclopedia of Type Strains, Phase IV (KMG-IV): sequencing the most valuable type-strain genomes for metagenomic binning, comparative biology and taxonomic classification.</title>
        <authorList>
            <person name="Goeker M."/>
        </authorList>
    </citation>
    <scope>NUCLEOTIDE SEQUENCE</scope>
    <source>
        <strain evidence="3">DSM 19659</strain>
    </source>
</reference>
<dbReference type="Proteomes" id="UP001241537">
    <property type="component" value="Unassembled WGS sequence"/>
</dbReference>
<keyword evidence="4" id="KW-1185">Reference proteome</keyword>
<feature type="transmembrane region" description="Helical" evidence="2">
    <location>
        <begin position="26"/>
        <end position="49"/>
    </location>
</feature>
<keyword evidence="2" id="KW-0472">Membrane</keyword>
<dbReference type="AlphaFoldDB" id="A0AAE3VBA0"/>
<dbReference type="Pfam" id="PF06691">
    <property type="entry name" value="DUF1189"/>
    <property type="match status" value="1"/>
</dbReference>
<name>A0AAE3VBA0_9FIRM</name>
<evidence type="ECO:0008006" key="5">
    <source>
        <dbReference type="Google" id="ProtNLM"/>
    </source>
</evidence>
<feature type="transmembrane region" description="Helical" evidence="2">
    <location>
        <begin position="162"/>
        <end position="180"/>
    </location>
</feature>
<protein>
    <recommendedName>
        <fullName evidence="5">DUF1189 domain-containing protein</fullName>
    </recommendedName>
</protein>
<gene>
    <name evidence="3" type="ORF">J2S20_001873</name>
</gene>
<proteinExistence type="predicted"/>
<evidence type="ECO:0000256" key="1">
    <source>
        <dbReference type="SAM" id="MobiDB-lite"/>
    </source>
</evidence>
<comment type="caution">
    <text evidence="3">The sequence shown here is derived from an EMBL/GenBank/DDBJ whole genome shotgun (WGS) entry which is preliminary data.</text>
</comment>
<feature type="region of interest" description="Disordered" evidence="1">
    <location>
        <begin position="272"/>
        <end position="404"/>
    </location>
</feature>